<dbReference type="Proteomes" id="UP000517187">
    <property type="component" value="Unassembled WGS sequence"/>
</dbReference>
<feature type="domain" description="HNH nuclease" evidence="1">
    <location>
        <begin position="176"/>
        <end position="224"/>
    </location>
</feature>
<name>A0A7W9ZZK5_RHILE</name>
<dbReference type="InterPro" id="IPR029471">
    <property type="entry name" value="HNH_5"/>
</dbReference>
<dbReference type="EMBL" id="JACBZV010000016">
    <property type="protein sequence ID" value="NYJ15180.1"/>
    <property type="molecule type" value="Genomic_DNA"/>
</dbReference>
<dbReference type="AlphaFoldDB" id="A0A7W9ZZK5"/>
<accession>A0A7W9ZZK5</accession>
<comment type="caution">
    <text evidence="2">The sequence shown here is derived from an EMBL/GenBank/DDBJ whole genome shotgun (WGS) entry which is preliminary data.</text>
</comment>
<dbReference type="Gene3D" id="1.10.30.50">
    <property type="match status" value="1"/>
</dbReference>
<evidence type="ECO:0000313" key="2">
    <source>
        <dbReference type="EMBL" id="MBB6225345.1"/>
    </source>
</evidence>
<dbReference type="InterPro" id="IPR003615">
    <property type="entry name" value="HNH_nuc"/>
</dbReference>
<dbReference type="Pfam" id="PF14279">
    <property type="entry name" value="HNH_5"/>
    <property type="match status" value="1"/>
</dbReference>
<sequence>MPKITLTCEYCAASFEKWPSAIRYAEANGTSSKFCSRACVGKARSDGSIEAKRKRGSTLVCEACGNGFYRTVSDIKAGRSRFCSEPCRQQGFRLKLIDKSAPRPQNLRGKTITCVVCGDQAYRKKSMIERNIDKTCGDPKCVSAYGRSMWGLEPYSEEEFLKPRPRRRYRTTNFTPLQRKKWLGTECAHCGSNSNLTLDHIIPCCAGGTNVQENAQTLCGRCNNIKAATTDRLLARKQTSGGGCKS</sequence>
<organism evidence="2 4">
    <name type="scientific">Rhizobium leguminosarum</name>
    <dbReference type="NCBI Taxonomy" id="384"/>
    <lineage>
        <taxon>Bacteria</taxon>
        <taxon>Pseudomonadati</taxon>
        <taxon>Pseudomonadota</taxon>
        <taxon>Alphaproteobacteria</taxon>
        <taxon>Hyphomicrobiales</taxon>
        <taxon>Rhizobiaceae</taxon>
        <taxon>Rhizobium/Agrobacterium group</taxon>
        <taxon>Rhizobium</taxon>
    </lineage>
</organism>
<dbReference type="EMBL" id="JACIIJ010000025">
    <property type="protein sequence ID" value="MBB6225345.1"/>
    <property type="molecule type" value="Genomic_DNA"/>
</dbReference>
<evidence type="ECO:0000313" key="4">
    <source>
        <dbReference type="Proteomes" id="UP000517187"/>
    </source>
</evidence>
<evidence type="ECO:0000313" key="5">
    <source>
        <dbReference type="Proteomes" id="UP000535276"/>
    </source>
</evidence>
<dbReference type="CDD" id="cd00085">
    <property type="entry name" value="HNHc"/>
    <property type="match status" value="1"/>
</dbReference>
<dbReference type="Proteomes" id="UP000535276">
    <property type="component" value="Unassembled WGS sequence"/>
</dbReference>
<evidence type="ECO:0000313" key="3">
    <source>
        <dbReference type="EMBL" id="NYJ15180.1"/>
    </source>
</evidence>
<gene>
    <name evidence="2" type="ORF">GGE66_006374</name>
    <name evidence="3" type="ORF">GGI64_006285</name>
</gene>
<proteinExistence type="predicted"/>
<evidence type="ECO:0000259" key="1">
    <source>
        <dbReference type="SMART" id="SM00507"/>
    </source>
</evidence>
<reference evidence="2 4" key="1">
    <citation type="submission" date="2020-08" db="EMBL/GenBank/DDBJ databases">
        <title>Genomic Encyclopedia of Type Strains, Phase IV (KMG-V): Genome sequencing to study the core and pangenomes of soil and plant-associated prokaryotes.</title>
        <authorList>
            <person name="Whitman W."/>
        </authorList>
    </citation>
    <scope>NUCLEOTIDE SEQUENCE [LARGE SCALE GENOMIC DNA]</scope>
    <source>
        <strain evidence="2 4">SEMIA 4011</strain>
        <strain evidence="3 5">SEMIA 4052</strain>
    </source>
</reference>
<protein>
    <recommendedName>
        <fullName evidence="1">HNH nuclease domain-containing protein</fullName>
    </recommendedName>
</protein>
<dbReference type="SMART" id="SM00507">
    <property type="entry name" value="HNHc"/>
    <property type="match status" value="1"/>
</dbReference>